<keyword evidence="7" id="KW-0479">Metal-binding</keyword>
<comment type="caution">
    <text evidence="7">Lacks conserved residue(s) required for the propagation of feature annotation.</text>
</comment>
<evidence type="ECO:0000256" key="1">
    <source>
        <dbReference type="ARBA" id="ARBA00005209"/>
    </source>
</evidence>
<dbReference type="PANTHER" id="PTHR11907">
    <property type="entry name" value="AMIDOPHOSPHORIBOSYLTRANSFERASE"/>
    <property type="match status" value="1"/>
</dbReference>
<keyword evidence="4 7" id="KW-0808">Transferase</keyword>
<dbReference type="RefSeq" id="WP_406645074.1">
    <property type="nucleotide sequence ID" value="NZ_CP123584.1"/>
</dbReference>
<sequence length="510" mass="55719">MCGILGIASRNQDVFAEIYDGLLMLQHRGQDASGIVTYTGEVFRERKANGLVKDVFSASDSETLTGKVGMGHVRYPTAGSLSASEAQPFFVNAPYGIYLVHNGNITNTEQQREKVTAKYSRHLRTTSDSEILLNVLADKVADAIKVNGNADPIRNLFAGVKMTMERIQGAYSVICLIAGVGMLAFRDPHGIRPLSVAKRDADGDSDGTGTGDDFAFASEDVAFGINGFKKLRDVKPGEAILIDLDGNMHEFQAVEGNLTPCIFEYVYLARPDSMLDGISVYKTQMRMGQTLAKQIEAAGLDIDRIIPVPDSARPVALEVAKATGIPYREGLVKNRYVGRTFIMPGQAERQKSVRRKLNAIPLEFDGHNVLLIDDSIVRGNTIKKIVQMCREAGAKKVYIASASPPVKFPNVYGIDMPTKHELIASEQSIEEIRDELGADALFYQDLDDLIWAAKEGNPDIDQFDCSCFDGNYVTGLSDGYLQSLESSSRVSQKIKDMPVPGTSWNAAKLA</sequence>
<dbReference type="InterPro" id="IPR035584">
    <property type="entry name" value="PurF_N"/>
</dbReference>
<protein>
    <recommendedName>
        <fullName evidence="7">Amidophosphoribosyltransferase</fullName>
        <shortName evidence="7">ATase</shortName>
        <ecNumber evidence="7">2.4.2.14</ecNumber>
    </recommendedName>
    <alternativeName>
        <fullName evidence="7">Glutamine phosphoribosylpyrophosphate amidotransferase</fullName>
        <shortName evidence="7">GPATase</shortName>
    </alternativeName>
</protein>
<evidence type="ECO:0000256" key="8">
    <source>
        <dbReference type="PIRNR" id="PIRNR000485"/>
    </source>
</evidence>
<dbReference type="InterPro" id="IPR000836">
    <property type="entry name" value="PRTase_dom"/>
</dbReference>
<keyword evidence="5 7" id="KW-0658">Purine biosynthesis</keyword>
<dbReference type="PIRSF" id="PIRSF000485">
    <property type="entry name" value="Amd_phspho_trans"/>
    <property type="match status" value="1"/>
</dbReference>
<organism evidence="10 11">
    <name type="scientific">Aliisedimentitalea scapharcae</name>
    <dbReference type="NCBI Taxonomy" id="1524259"/>
    <lineage>
        <taxon>Bacteria</taxon>
        <taxon>Pseudomonadati</taxon>
        <taxon>Pseudomonadota</taxon>
        <taxon>Alphaproteobacteria</taxon>
        <taxon>Rhodobacterales</taxon>
        <taxon>Roseobacteraceae</taxon>
        <taxon>Aliisedimentitalea</taxon>
    </lineage>
</organism>
<comment type="cofactor">
    <cofactor evidence="7">
        <name>Mg(2+)</name>
        <dbReference type="ChEBI" id="CHEBI:18420"/>
    </cofactor>
    <text evidence="7">Binds 1 Mg(2+) ion per subunit.</text>
</comment>
<comment type="pathway">
    <text evidence="1 7 8">Purine metabolism; IMP biosynthesis via de novo pathway; N(1)-(5-phospho-D-ribosyl)glycinamide from 5-phospho-alpha-D-ribose 1-diphosphate: step 1/2.</text>
</comment>
<accession>A0ABZ2XNW7</accession>
<dbReference type="PROSITE" id="PS51278">
    <property type="entry name" value="GATASE_TYPE_2"/>
    <property type="match status" value="1"/>
</dbReference>
<dbReference type="Pfam" id="PF00156">
    <property type="entry name" value="Pribosyltran"/>
    <property type="match status" value="1"/>
</dbReference>
<proteinExistence type="inferred from homology"/>
<dbReference type="Pfam" id="PF13522">
    <property type="entry name" value="GATase_6"/>
    <property type="match status" value="1"/>
</dbReference>
<keyword evidence="6 7" id="KW-0315">Glutamine amidotransferase</keyword>
<dbReference type="SUPFAM" id="SSF53271">
    <property type="entry name" value="PRTase-like"/>
    <property type="match status" value="1"/>
</dbReference>
<keyword evidence="11" id="KW-1185">Reference proteome</keyword>
<name>A0ABZ2XNW7_9RHOB</name>
<feature type="binding site" evidence="7">
    <location>
        <position position="311"/>
    </location>
    <ligand>
        <name>Mg(2+)</name>
        <dbReference type="ChEBI" id="CHEBI:18420"/>
    </ligand>
</feature>
<dbReference type="EMBL" id="CP123584">
    <property type="protein sequence ID" value="WZK87766.1"/>
    <property type="molecule type" value="Genomic_DNA"/>
</dbReference>
<evidence type="ECO:0000313" key="11">
    <source>
        <dbReference type="Proteomes" id="UP001623232"/>
    </source>
</evidence>
<feature type="binding site" evidence="7">
    <location>
        <position position="373"/>
    </location>
    <ligand>
        <name>Mg(2+)</name>
        <dbReference type="ChEBI" id="CHEBI:18420"/>
    </ligand>
</feature>
<feature type="active site" description="Nucleophile" evidence="7">
    <location>
        <position position="2"/>
    </location>
</feature>
<reference evidence="10 11" key="1">
    <citation type="submission" date="2023-04" db="EMBL/GenBank/DDBJ databases">
        <title>Complete genome sequence of Alisedimentitalea scapharcae.</title>
        <authorList>
            <person name="Rong J.-C."/>
            <person name="Yi M.-L."/>
            <person name="Zhao Q."/>
        </authorList>
    </citation>
    <scope>NUCLEOTIDE SEQUENCE [LARGE SCALE GENOMIC DNA]</scope>
    <source>
        <strain evidence="10 11">KCTC 42119</strain>
    </source>
</reference>
<dbReference type="Gene3D" id="3.40.50.2020">
    <property type="match status" value="1"/>
</dbReference>
<feature type="domain" description="Glutamine amidotransferase type-2" evidence="9">
    <location>
        <begin position="2"/>
        <end position="245"/>
    </location>
</feature>
<dbReference type="SUPFAM" id="SSF56235">
    <property type="entry name" value="N-terminal nucleophile aminohydrolases (Ntn hydrolases)"/>
    <property type="match status" value="1"/>
</dbReference>
<dbReference type="InterPro" id="IPR005854">
    <property type="entry name" value="PurF"/>
</dbReference>
<dbReference type="InterPro" id="IPR017932">
    <property type="entry name" value="GATase_2_dom"/>
</dbReference>
<dbReference type="CDD" id="cd00715">
    <property type="entry name" value="GPATase_N"/>
    <property type="match status" value="1"/>
</dbReference>
<evidence type="ECO:0000256" key="3">
    <source>
        <dbReference type="ARBA" id="ARBA00022676"/>
    </source>
</evidence>
<dbReference type="HAMAP" id="MF_01931">
    <property type="entry name" value="PurF"/>
    <property type="match status" value="1"/>
</dbReference>
<evidence type="ECO:0000313" key="10">
    <source>
        <dbReference type="EMBL" id="WZK87766.1"/>
    </source>
</evidence>
<dbReference type="EC" id="2.4.2.14" evidence="7"/>
<dbReference type="NCBIfam" id="TIGR01134">
    <property type="entry name" value="purF"/>
    <property type="match status" value="1"/>
</dbReference>
<dbReference type="Proteomes" id="UP001623232">
    <property type="component" value="Chromosome"/>
</dbReference>
<evidence type="ECO:0000256" key="2">
    <source>
        <dbReference type="ARBA" id="ARBA00010138"/>
    </source>
</evidence>
<keyword evidence="3 7" id="KW-0328">Glycosyltransferase</keyword>
<evidence type="ECO:0000256" key="5">
    <source>
        <dbReference type="ARBA" id="ARBA00022755"/>
    </source>
</evidence>
<comment type="similarity">
    <text evidence="2 7 8">In the C-terminal section; belongs to the purine/pyrimidine phosphoribosyltransferase family.</text>
</comment>
<dbReference type="InterPro" id="IPR029057">
    <property type="entry name" value="PRTase-like"/>
</dbReference>
<evidence type="ECO:0000259" key="9">
    <source>
        <dbReference type="PROSITE" id="PS51278"/>
    </source>
</evidence>
<comment type="catalytic activity">
    <reaction evidence="7 8">
        <text>5-phospho-beta-D-ribosylamine + L-glutamate + diphosphate = 5-phospho-alpha-D-ribose 1-diphosphate + L-glutamine + H2O</text>
        <dbReference type="Rhea" id="RHEA:14905"/>
        <dbReference type="ChEBI" id="CHEBI:15377"/>
        <dbReference type="ChEBI" id="CHEBI:29985"/>
        <dbReference type="ChEBI" id="CHEBI:33019"/>
        <dbReference type="ChEBI" id="CHEBI:58017"/>
        <dbReference type="ChEBI" id="CHEBI:58359"/>
        <dbReference type="ChEBI" id="CHEBI:58681"/>
        <dbReference type="EC" id="2.4.2.14"/>
    </reaction>
</comment>
<evidence type="ECO:0000256" key="6">
    <source>
        <dbReference type="ARBA" id="ARBA00022962"/>
    </source>
</evidence>
<comment type="function">
    <text evidence="7">Catalyzes the formation of phosphoribosylamine from phosphoribosylpyrophosphate (PRPP) and glutamine.</text>
</comment>
<feature type="binding site" evidence="7">
    <location>
        <position position="374"/>
    </location>
    <ligand>
        <name>Mg(2+)</name>
        <dbReference type="ChEBI" id="CHEBI:18420"/>
    </ligand>
</feature>
<gene>
    <name evidence="7 10" type="primary">purF</name>
    <name evidence="10" type="ORF">QEZ52_14280</name>
</gene>
<dbReference type="Gene3D" id="3.60.20.10">
    <property type="entry name" value="Glutamine Phosphoribosylpyrophosphate, subunit 1, domain 1"/>
    <property type="match status" value="1"/>
</dbReference>
<dbReference type="InterPro" id="IPR029055">
    <property type="entry name" value="Ntn_hydrolases_N"/>
</dbReference>
<evidence type="ECO:0000256" key="4">
    <source>
        <dbReference type="ARBA" id="ARBA00022679"/>
    </source>
</evidence>
<evidence type="ECO:0000256" key="7">
    <source>
        <dbReference type="HAMAP-Rule" id="MF_01931"/>
    </source>
</evidence>
<keyword evidence="7" id="KW-0460">Magnesium</keyword>
<dbReference type="CDD" id="cd06223">
    <property type="entry name" value="PRTases_typeI"/>
    <property type="match status" value="1"/>
</dbReference>
<dbReference type="GO" id="GO:0004044">
    <property type="term" value="F:amidophosphoribosyltransferase activity"/>
    <property type="evidence" value="ECO:0007669"/>
    <property type="project" value="UniProtKB-EC"/>
</dbReference>